<dbReference type="Proteomes" id="UP000017127">
    <property type="component" value="Unassembled WGS sequence"/>
</dbReference>
<dbReference type="Gene3D" id="3.60.21.10">
    <property type="match status" value="1"/>
</dbReference>
<dbReference type="EMBL" id="AUZM01000008">
    <property type="protein sequence ID" value="ERT08701.1"/>
    <property type="molecule type" value="Genomic_DNA"/>
</dbReference>
<dbReference type="SUPFAM" id="SSF56300">
    <property type="entry name" value="Metallo-dependent phosphatases"/>
    <property type="match status" value="1"/>
</dbReference>
<organism evidence="1 2">
    <name type="scientific">Lyngbya aestuarii BL J</name>
    <dbReference type="NCBI Taxonomy" id="1348334"/>
    <lineage>
        <taxon>Bacteria</taxon>
        <taxon>Bacillati</taxon>
        <taxon>Cyanobacteriota</taxon>
        <taxon>Cyanophyceae</taxon>
        <taxon>Oscillatoriophycideae</taxon>
        <taxon>Oscillatoriales</taxon>
        <taxon>Microcoleaceae</taxon>
        <taxon>Lyngbya</taxon>
    </lineage>
</organism>
<proteinExistence type="predicted"/>
<dbReference type="RefSeq" id="WP_023065047.1">
    <property type="nucleotide sequence ID" value="NZ_AUZM01000008.1"/>
</dbReference>
<dbReference type="InterPro" id="IPR029052">
    <property type="entry name" value="Metallo-depent_PP-like"/>
</dbReference>
<evidence type="ECO:0000313" key="2">
    <source>
        <dbReference type="Proteomes" id="UP000017127"/>
    </source>
</evidence>
<dbReference type="OrthoDB" id="9773856at2"/>
<accession>U7QQK0</accession>
<reference evidence="1 2" key="1">
    <citation type="journal article" date="2013" name="Front. Microbiol.">
        <title>Comparative genomic analyses of the cyanobacterium, Lyngbya aestuarii BL J, a powerful hydrogen producer.</title>
        <authorList>
            <person name="Kothari A."/>
            <person name="Vaughn M."/>
            <person name="Garcia-Pichel F."/>
        </authorList>
    </citation>
    <scope>NUCLEOTIDE SEQUENCE [LARGE SCALE GENOMIC DNA]</scope>
    <source>
        <strain evidence="1 2">BL J</strain>
    </source>
</reference>
<keyword evidence="2" id="KW-1185">Reference proteome</keyword>
<evidence type="ECO:0000313" key="1">
    <source>
        <dbReference type="EMBL" id="ERT08701.1"/>
    </source>
</evidence>
<gene>
    <name evidence="1" type="ORF">M595_1259</name>
</gene>
<protein>
    <submittedName>
        <fullName evidence="1">Uncharacterized protein</fullName>
    </submittedName>
</protein>
<name>U7QQK0_9CYAN</name>
<sequence>MKIIHTADLHLGRTIGDEKKSINEEINYALNQILDRVSSGDIEGLSKIIDDCESQSVELLEGLKNIEYLTSLPEDERLNKLEELKSETVKLRQATRDFHAKYMELNKILADAKNEQTTALTRLQTKQEQIKEIDEKLCKSIQDWEALLAEKGWSEGDFHSAYTLIPQHKQLAKQVKDFDTNQLILSERISNLKSDLTEQSVDIK</sequence>
<dbReference type="AlphaFoldDB" id="U7QQK0"/>
<comment type="caution">
    <text evidence="1">The sequence shown here is derived from an EMBL/GenBank/DDBJ whole genome shotgun (WGS) entry which is preliminary data.</text>
</comment>